<dbReference type="AlphaFoldDB" id="A0AAX3MWT7"/>
<accession>A0AAX3MWT7</accession>
<dbReference type="Pfam" id="PF04616">
    <property type="entry name" value="Glyco_hydro_43"/>
    <property type="match status" value="1"/>
</dbReference>
<dbReference type="Proteomes" id="UP001221519">
    <property type="component" value="Chromosome"/>
</dbReference>
<keyword evidence="9" id="KW-1185">Reference proteome</keyword>
<dbReference type="EMBL" id="CP118108">
    <property type="protein sequence ID" value="WDI00514.1"/>
    <property type="molecule type" value="Genomic_DNA"/>
</dbReference>
<evidence type="ECO:0000256" key="2">
    <source>
        <dbReference type="ARBA" id="ARBA00009865"/>
    </source>
</evidence>
<dbReference type="SUPFAM" id="SSF75005">
    <property type="entry name" value="Arabinanase/levansucrase/invertase"/>
    <property type="match status" value="1"/>
</dbReference>
<sequence>MDAYLFVHFKEKKTPDGEQVYFGLSTDGLNWEQVNDGNPVLWSKQGDRGVRDHTIVRTKEGKFFIIATDLSLANGFNTKYKSSWSRISREGSKCLSLWESEDLVNWSEQRMIELGDEDFGCLWAPDVIYDSKNEDYVLHWSSAHASNNYGHKAIYYSRTKDFVHFSKPQMLCRKDGSGIIDSAIYEENGIFYRFLKSEKDPEGIILQKGNTLTGEHTRIEAFDEEMAKLGHHAYEAPTAFKVKDGRWCLLLDFFGVEGEGQGYVPFLADDIDSGRFIRSDESFSFPYGFKHGTVLPITLEEYERIKNWNFAQDRLTKQEAEIR</sequence>
<evidence type="ECO:0000256" key="5">
    <source>
        <dbReference type="RuleBase" id="RU361187"/>
    </source>
</evidence>
<proteinExistence type="inferred from homology"/>
<evidence type="ECO:0000313" key="9">
    <source>
        <dbReference type="Proteomes" id="UP001221519"/>
    </source>
</evidence>
<evidence type="ECO:0000313" key="8">
    <source>
        <dbReference type="Proteomes" id="UP001220962"/>
    </source>
</evidence>
<dbReference type="PANTHER" id="PTHR43301">
    <property type="entry name" value="ARABINAN ENDO-1,5-ALPHA-L-ARABINOSIDASE"/>
    <property type="match status" value="1"/>
</dbReference>
<dbReference type="RefSeq" id="WP_047910383.1">
    <property type="nucleotide sequence ID" value="NZ_CP118101.1"/>
</dbReference>
<keyword evidence="4 5" id="KW-0326">Glycosidase</keyword>
<dbReference type="InterPro" id="IPR050727">
    <property type="entry name" value="GH43_arabinanases"/>
</dbReference>
<keyword evidence="3 5" id="KW-0378">Hydrolase</keyword>
<evidence type="ECO:0000313" key="6">
    <source>
        <dbReference type="EMBL" id="WDH80819.1"/>
    </source>
</evidence>
<evidence type="ECO:0000256" key="4">
    <source>
        <dbReference type="ARBA" id="ARBA00023295"/>
    </source>
</evidence>
<dbReference type="Gene3D" id="2.115.10.20">
    <property type="entry name" value="Glycosyl hydrolase domain, family 43"/>
    <property type="match status" value="1"/>
</dbReference>
<reference evidence="6 9" key="1">
    <citation type="submission" date="2023-02" db="EMBL/GenBank/DDBJ databases">
        <title>Pathogen: clinical or host-associated sample.</title>
        <authorList>
            <person name="Hergert J."/>
            <person name="Casey R."/>
            <person name="Wagner J."/>
            <person name="Young E.L."/>
            <person name="Oakeson K.F."/>
        </authorList>
    </citation>
    <scope>NUCLEOTIDE SEQUENCE</scope>
    <source>
        <strain evidence="7 9">2022CK-00829</strain>
        <strain evidence="6">2022CK-00830</strain>
    </source>
</reference>
<dbReference type="InterPro" id="IPR023296">
    <property type="entry name" value="Glyco_hydro_beta-prop_sf"/>
</dbReference>
<dbReference type="Proteomes" id="UP001220962">
    <property type="component" value="Chromosome"/>
</dbReference>
<dbReference type="CDD" id="cd08983">
    <property type="entry name" value="GH43_Bt3655-like"/>
    <property type="match status" value="1"/>
</dbReference>
<name>A0AAX3MWT7_9BACL</name>
<dbReference type="GO" id="GO:0005975">
    <property type="term" value="P:carbohydrate metabolic process"/>
    <property type="evidence" value="ECO:0007669"/>
    <property type="project" value="InterPro"/>
</dbReference>
<protein>
    <submittedName>
        <fullName evidence="6">Glycoside hydrolase family 43 protein</fullName>
    </submittedName>
</protein>
<comment type="similarity">
    <text evidence="2 5">Belongs to the glycosyl hydrolase 43 family.</text>
</comment>
<comment type="pathway">
    <text evidence="1">Glycan metabolism; L-arabinan degradation.</text>
</comment>
<gene>
    <name evidence="6" type="ORF">PUW23_14845</name>
    <name evidence="7" type="ORF">PUW25_14580</name>
</gene>
<evidence type="ECO:0000256" key="1">
    <source>
        <dbReference type="ARBA" id="ARBA00004834"/>
    </source>
</evidence>
<evidence type="ECO:0000256" key="3">
    <source>
        <dbReference type="ARBA" id="ARBA00022801"/>
    </source>
</evidence>
<evidence type="ECO:0000313" key="7">
    <source>
        <dbReference type="EMBL" id="WDI00514.1"/>
    </source>
</evidence>
<dbReference type="GO" id="GO:0004553">
    <property type="term" value="F:hydrolase activity, hydrolyzing O-glycosyl compounds"/>
    <property type="evidence" value="ECO:0007669"/>
    <property type="project" value="InterPro"/>
</dbReference>
<dbReference type="EMBL" id="CP118101">
    <property type="protein sequence ID" value="WDH80819.1"/>
    <property type="molecule type" value="Genomic_DNA"/>
</dbReference>
<dbReference type="PANTHER" id="PTHR43301:SF3">
    <property type="entry name" value="ARABINAN ENDO-1,5-ALPHA-L-ARABINOSIDASE A-RELATED"/>
    <property type="match status" value="1"/>
</dbReference>
<organism evidence="6 8">
    <name type="scientific">Paenibacillus urinalis</name>
    <dbReference type="NCBI Taxonomy" id="521520"/>
    <lineage>
        <taxon>Bacteria</taxon>
        <taxon>Bacillati</taxon>
        <taxon>Bacillota</taxon>
        <taxon>Bacilli</taxon>
        <taxon>Bacillales</taxon>
        <taxon>Paenibacillaceae</taxon>
        <taxon>Paenibacillus</taxon>
    </lineage>
</organism>
<dbReference type="InterPro" id="IPR006710">
    <property type="entry name" value="Glyco_hydro_43"/>
</dbReference>